<dbReference type="Pfam" id="PF13855">
    <property type="entry name" value="LRR_8"/>
    <property type="match status" value="2"/>
</dbReference>
<dbReference type="InterPro" id="IPR003107">
    <property type="entry name" value="HAT"/>
</dbReference>
<dbReference type="GO" id="GO:0006325">
    <property type="term" value="P:chromatin organization"/>
    <property type="evidence" value="ECO:0007669"/>
    <property type="project" value="UniProtKB-KW"/>
</dbReference>
<keyword evidence="9" id="KW-0156">Chromatin regulator</keyword>
<protein>
    <recommendedName>
        <fullName evidence="16">PRP1 splicing factor N-terminal domain-containing protein</fullName>
    </recommendedName>
</protein>
<dbReference type="GO" id="GO:0005694">
    <property type="term" value="C:chromosome"/>
    <property type="evidence" value="ECO:0007669"/>
    <property type="project" value="UniProtKB-SubCell"/>
</dbReference>
<sequence length="1533" mass="172979">MFGVTKDFIGKAAPANYVAGLGRGATGFTTRSDIGPAREASTDFPVGDVKPKTDGDDDEGQYQDPDNEVGLFSAAPYEEDDEEADRVWDMIDARMDERRKARREAREQEELAKFRQERPKISQQFSDLKRQLSTLDEDEWAAIPEVGDLVGKSRKKSKVPERFTPLPDTVLAATRDQGQYSQTANDDTSGMLTDFKEIGQARDKVLGLKLDQASTDSASGQTTIDPKGYLTDLNSVALKTATEIGDIKKARLLLNSVITTNPKHAPGWIAAARLEEAAGRPVHARNTIAKGCAQCPKNEDVWLESARLNTVDNAKIILADAVRSIPQSVKIWLRAVNLETDSKNKKKVLRRALEFIPNSVKLWRTAINMEDNPDDAKVLLSRAVELVPLSVELWLALARLETYANAKRVLNKALAVIPTSHEIWIAAARLQEEQGDKTTVDKLIANAVAKLTKVGAVMSRDQWLKEAEKAESNGSVLTCQAIVKVTIGLGLDEEMDEDLESIWMDDAESCTNNGAIETARAIYAHALKAFPGHKSIWQQAAFLEKNHGSPSSLEELLMRAVKYCPQSEVLWLMGAKEKWMAGDVDGARMILKEAFEANPNSEQIWLAAVKVESENQEYVRARGLLENARKQSGTERVWMKSVLLERQMGDYDQCLALLEEGLALYPTFDKLWMIKAQVEATELDTPSKARETYNKAVKNCPKSIPLWIQLARLEEKLDMVTKARNTLEKARFSNPKVPELWVEAIRIENRAANQAAAKVVAAKALQECPSSGAIWTEAIHMEPRPQRKARSVDALKKCEHDAIIVTTVARLFWNDRKIEKARNWFQKAVQIDPDQGDSFAWWYKFELQHGTEEQQEVVIKRCTQAEPHHGERWQAISKDIKNIDFKHDPPMHAAAPDLPSSSSSSLSTNERQLELNFERFNQLNQNFSSSSDLSMTDHKPTHPSKTMNSDSIDDEPPTTSSHADSFATWTPSSASINGASLPWLFTLPSTKEELDPTNDTSLRLTWNRIQQSTPRANPPPSSHTTPHKEDTPLEVINIVPTAPTSNDQTVFYFSMQRDQKQALDSIMTRWTWETLRSLDLRHQHLTAIHHLATLTPLLETLIISFNQIISISGLPLTLKILKAKANRLTDIEGFRHLHKLEHLDVCDNALETFDGMGSFYYLKTLLAEHNKLRSCQGLQQMHALVKLKLRGNAIHRLTFGQASLYHLETLDVSYNRIQCLETLNGIPKLHELNLDRNEIERISLPHPIETLCILKLSHNRLRVYDGHSFPNLRTLYLDNNRLEHVTMLSPTNSLDTLSIRDQQCGGQQQTQAHMKDLENTRKLYLSGMPVKQIDPRLHFTNLEYLEICGGQIEELPDDFASQLPQLRILYLSHNFLKQIKPLMHHRRLQKLILIDNRFGKLGPLLETVRTLRRLHTLDTRNNPINTKLYAELIYTDTVQAKDSSSYPLCRYLGPEYDTSWLSRDAAHAQGLPEHWQRRRTMYRALFLTENTPLALLDQVPVTGDEAAHAHTLVQHHHTSKHSSPPSSSSSSAL</sequence>
<name>A0A163J8L8_ABSGL</name>
<dbReference type="InterPro" id="IPR045075">
    <property type="entry name" value="Syf1-like"/>
</dbReference>
<dbReference type="STRING" id="4829.A0A163J8L8"/>
<dbReference type="FunCoup" id="A0A163J8L8">
    <property type="interactions" value="702"/>
</dbReference>
<feature type="repeat" description="TPR" evidence="13">
    <location>
        <begin position="802"/>
        <end position="835"/>
    </location>
</feature>
<feature type="region of interest" description="Disordered" evidence="15">
    <location>
        <begin position="1512"/>
        <end position="1533"/>
    </location>
</feature>
<evidence type="ECO:0000256" key="12">
    <source>
        <dbReference type="ARBA" id="ARBA00023242"/>
    </source>
</evidence>
<dbReference type="SUPFAM" id="SSF52058">
    <property type="entry name" value="L domain-like"/>
    <property type="match status" value="2"/>
</dbReference>
<evidence type="ECO:0000256" key="8">
    <source>
        <dbReference type="ARBA" id="ARBA00022763"/>
    </source>
</evidence>
<dbReference type="GO" id="GO:0046540">
    <property type="term" value="C:U4/U6 x U5 tri-snRNP complex"/>
    <property type="evidence" value="ECO:0007669"/>
    <property type="project" value="TreeGrafter"/>
</dbReference>
<dbReference type="GO" id="GO:0000244">
    <property type="term" value="P:spliceosomal tri-snRNP complex assembly"/>
    <property type="evidence" value="ECO:0007669"/>
    <property type="project" value="TreeGrafter"/>
</dbReference>
<dbReference type="PANTHER" id="PTHR11246:SF1">
    <property type="entry name" value="PRE-MRNA-PROCESSING FACTOR 6"/>
    <property type="match status" value="1"/>
</dbReference>
<evidence type="ECO:0000313" key="18">
    <source>
        <dbReference type="Proteomes" id="UP000078561"/>
    </source>
</evidence>
<feature type="region of interest" description="Disordered" evidence="15">
    <location>
        <begin position="927"/>
        <end position="966"/>
    </location>
</feature>
<dbReference type="GO" id="GO:0071013">
    <property type="term" value="C:catalytic step 2 spliceosome"/>
    <property type="evidence" value="ECO:0007669"/>
    <property type="project" value="TreeGrafter"/>
</dbReference>
<dbReference type="Proteomes" id="UP000078561">
    <property type="component" value="Unassembled WGS sequence"/>
</dbReference>
<keyword evidence="18" id="KW-1185">Reference proteome</keyword>
<keyword evidence="13" id="KW-0802">TPR repeat</keyword>
<gene>
    <name evidence="17" type="primary">ABSGL_05706.1 scaffold 7421</name>
</gene>
<evidence type="ECO:0000256" key="2">
    <source>
        <dbReference type="ARBA" id="ARBA00004286"/>
    </source>
</evidence>
<dbReference type="OrthoDB" id="440128at2759"/>
<evidence type="ECO:0000256" key="5">
    <source>
        <dbReference type="ARBA" id="ARBA00022614"/>
    </source>
</evidence>
<dbReference type="FunFam" id="1.25.40.10:FF:000649">
    <property type="entry name" value="mRNA splicing factor (Prp1/Zer1), putative"/>
    <property type="match status" value="1"/>
</dbReference>
<evidence type="ECO:0000256" key="9">
    <source>
        <dbReference type="ARBA" id="ARBA00022853"/>
    </source>
</evidence>
<keyword evidence="12" id="KW-0539">Nucleus</keyword>
<dbReference type="EMBL" id="LT553105">
    <property type="protein sequence ID" value="SAM00040.1"/>
    <property type="molecule type" value="Genomic_DNA"/>
</dbReference>
<dbReference type="SMART" id="SM00386">
    <property type="entry name" value="HAT"/>
    <property type="match status" value="13"/>
</dbReference>
<keyword evidence="11" id="KW-0234">DNA repair</keyword>
<feature type="region of interest" description="Disordered" evidence="15">
    <location>
        <begin position="1010"/>
        <end position="1031"/>
    </location>
</feature>
<evidence type="ECO:0000256" key="4">
    <source>
        <dbReference type="ARBA" id="ARBA00022454"/>
    </source>
</evidence>
<evidence type="ECO:0000256" key="6">
    <source>
        <dbReference type="ARBA" id="ARBA00022664"/>
    </source>
</evidence>
<feature type="region of interest" description="Disordered" evidence="15">
    <location>
        <begin position="884"/>
        <end position="911"/>
    </location>
</feature>
<keyword evidence="8" id="KW-0227">DNA damage</keyword>
<comment type="similarity">
    <text evidence="3">Belongs to the Tonsoku family.</text>
</comment>
<evidence type="ECO:0000256" key="7">
    <source>
        <dbReference type="ARBA" id="ARBA00022737"/>
    </source>
</evidence>
<feature type="domain" description="PRP1 splicing factor N-terminal" evidence="16">
    <location>
        <begin position="13"/>
        <end position="152"/>
    </location>
</feature>
<keyword evidence="7" id="KW-0677">Repeat</keyword>
<evidence type="ECO:0000256" key="3">
    <source>
        <dbReference type="ARBA" id="ARBA00010999"/>
    </source>
</evidence>
<dbReference type="InParanoid" id="A0A163J8L8"/>
<organism evidence="17">
    <name type="scientific">Absidia glauca</name>
    <name type="common">Pin mould</name>
    <dbReference type="NCBI Taxonomy" id="4829"/>
    <lineage>
        <taxon>Eukaryota</taxon>
        <taxon>Fungi</taxon>
        <taxon>Fungi incertae sedis</taxon>
        <taxon>Mucoromycota</taxon>
        <taxon>Mucoromycotina</taxon>
        <taxon>Mucoromycetes</taxon>
        <taxon>Mucorales</taxon>
        <taxon>Cunninghamellaceae</taxon>
        <taxon>Absidia</taxon>
    </lineage>
</organism>
<keyword evidence="4" id="KW-0158">Chromosome</keyword>
<feature type="compositionally biased region" description="Polar residues" evidence="15">
    <location>
        <begin position="957"/>
        <end position="966"/>
    </location>
</feature>
<keyword evidence="5" id="KW-0433">Leucine-rich repeat</keyword>
<dbReference type="InterPro" id="IPR010491">
    <property type="entry name" value="PRP1_N"/>
</dbReference>
<dbReference type="Pfam" id="PF13181">
    <property type="entry name" value="TPR_8"/>
    <property type="match status" value="1"/>
</dbReference>
<evidence type="ECO:0000256" key="13">
    <source>
        <dbReference type="PROSITE-ProRule" id="PRU00339"/>
    </source>
</evidence>
<keyword evidence="10" id="KW-0508">mRNA splicing</keyword>
<evidence type="ECO:0000259" key="16">
    <source>
        <dbReference type="Pfam" id="PF06424"/>
    </source>
</evidence>
<dbReference type="Pfam" id="PF13428">
    <property type="entry name" value="TPR_14"/>
    <property type="match status" value="1"/>
</dbReference>
<feature type="region of interest" description="Disordered" evidence="15">
    <location>
        <begin position="29"/>
        <end position="69"/>
    </location>
</feature>
<dbReference type="Pfam" id="PF06424">
    <property type="entry name" value="PRP1_N"/>
    <property type="match status" value="1"/>
</dbReference>
<dbReference type="SMART" id="SM00365">
    <property type="entry name" value="LRR_SD22"/>
    <property type="match status" value="6"/>
</dbReference>
<feature type="compositionally biased region" description="Low complexity" evidence="15">
    <location>
        <begin position="1521"/>
        <end position="1533"/>
    </location>
</feature>
<dbReference type="InterPro" id="IPR019734">
    <property type="entry name" value="TPR_rpt"/>
</dbReference>
<evidence type="ECO:0000256" key="14">
    <source>
        <dbReference type="SAM" id="Coils"/>
    </source>
</evidence>
<dbReference type="PROSITE" id="PS50005">
    <property type="entry name" value="TPR"/>
    <property type="match status" value="1"/>
</dbReference>
<keyword evidence="14" id="KW-0175">Coiled coil</keyword>
<feature type="coiled-coil region" evidence="14">
    <location>
        <begin position="91"/>
        <end position="118"/>
    </location>
</feature>
<dbReference type="InterPro" id="IPR032675">
    <property type="entry name" value="LRR_dom_sf"/>
</dbReference>
<dbReference type="InterPro" id="IPR011990">
    <property type="entry name" value="TPR-like_helical_dom_sf"/>
</dbReference>
<dbReference type="SMART" id="SM00369">
    <property type="entry name" value="LRR_TYP"/>
    <property type="match status" value="7"/>
</dbReference>
<feature type="compositionally biased region" description="Acidic residues" evidence="15">
    <location>
        <begin position="55"/>
        <end position="67"/>
    </location>
</feature>
<keyword evidence="6" id="KW-0507">mRNA processing</keyword>
<accession>A0A163J8L8</accession>
<dbReference type="InterPro" id="IPR001611">
    <property type="entry name" value="Leu-rich_rpt"/>
</dbReference>
<dbReference type="SMART" id="SM00028">
    <property type="entry name" value="TPR"/>
    <property type="match status" value="4"/>
</dbReference>
<dbReference type="GO" id="GO:0006281">
    <property type="term" value="P:DNA repair"/>
    <property type="evidence" value="ECO:0007669"/>
    <property type="project" value="UniProtKB-KW"/>
</dbReference>
<evidence type="ECO:0000313" key="17">
    <source>
        <dbReference type="EMBL" id="SAM00040.1"/>
    </source>
</evidence>
<comment type="subcellular location">
    <subcellularLocation>
        <location evidence="2">Chromosome</location>
    </subcellularLocation>
    <subcellularLocation>
        <location evidence="1">Nucleus</location>
    </subcellularLocation>
</comment>
<proteinExistence type="inferred from homology"/>
<dbReference type="Pfam" id="PF13432">
    <property type="entry name" value="TPR_16"/>
    <property type="match status" value="1"/>
</dbReference>
<dbReference type="PROSITE" id="PS51450">
    <property type="entry name" value="LRR"/>
    <property type="match status" value="4"/>
</dbReference>
<dbReference type="Gene3D" id="3.80.10.10">
    <property type="entry name" value="Ribonuclease Inhibitor"/>
    <property type="match status" value="2"/>
</dbReference>
<dbReference type="FunFam" id="1.25.40.10:FF:000256">
    <property type="entry name" value="Probable pre-mRNA splicing factor prp1"/>
    <property type="match status" value="1"/>
</dbReference>
<dbReference type="PANTHER" id="PTHR11246">
    <property type="entry name" value="PRE-MRNA SPLICING FACTOR"/>
    <property type="match status" value="1"/>
</dbReference>
<evidence type="ECO:0000256" key="1">
    <source>
        <dbReference type="ARBA" id="ARBA00004123"/>
    </source>
</evidence>
<evidence type="ECO:0000256" key="15">
    <source>
        <dbReference type="SAM" id="MobiDB-lite"/>
    </source>
</evidence>
<evidence type="ECO:0000256" key="11">
    <source>
        <dbReference type="ARBA" id="ARBA00023204"/>
    </source>
</evidence>
<evidence type="ECO:0000256" key="10">
    <source>
        <dbReference type="ARBA" id="ARBA00023187"/>
    </source>
</evidence>
<dbReference type="SUPFAM" id="SSF48452">
    <property type="entry name" value="TPR-like"/>
    <property type="match status" value="3"/>
</dbReference>
<reference evidence="17" key="1">
    <citation type="submission" date="2016-04" db="EMBL/GenBank/DDBJ databases">
        <authorList>
            <person name="Evans L.H."/>
            <person name="Alamgir A."/>
            <person name="Owens N."/>
            <person name="Weber N.D."/>
            <person name="Virtaneva K."/>
            <person name="Barbian K."/>
            <person name="Babar A."/>
            <person name="Rosenke K."/>
        </authorList>
    </citation>
    <scope>NUCLEOTIDE SEQUENCE [LARGE SCALE GENOMIC DNA]</scope>
    <source>
        <strain evidence="17">CBS 101.48</strain>
    </source>
</reference>
<dbReference type="InterPro" id="IPR003591">
    <property type="entry name" value="Leu-rich_rpt_typical-subtyp"/>
</dbReference>
<dbReference type="Gene3D" id="1.25.40.10">
    <property type="entry name" value="Tetratricopeptide repeat domain"/>
    <property type="match status" value="5"/>
</dbReference>